<organism evidence="1 2">
    <name type="scientific">Candidatus Yanofskybacteria bacterium RIFCSPHIGHO2_02_FULL_41_11</name>
    <dbReference type="NCBI Taxonomy" id="1802675"/>
    <lineage>
        <taxon>Bacteria</taxon>
        <taxon>Candidatus Yanofskyibacteriota</taxon>
    </lineage>
</organism>
<evidence type="ECO:0000313" key="1">
    <source>
        <dbReference type="EMBL" id="OGN08714.1"/>
    </source>
</evidence>
<dbReference type="Proteomes" id="UP000177167">
    <property type="component" value="Unassembled WGS sequence"/>
</dbReference>
<comment type="caution">
    <text evidence="1">The sequence shown here is derived from an EMBL/GenBank/DDBJ whole genome shotgun (WGS) entry which is preliminary data.</text>
</comment>
<accession>A0A1F8F6D9</accession>
<evidence type="ECO:0008006" key="3">
    <source>
        <dbReference type="Google" id="ProtNLM"/>
    </source>
</evidence>
<sequence>MFVKIKNMQKWWKILFLVLLVITLLALFEIDLNGQGLETRANIIEIVNSPETPQQDPVTPQWALLDKILEPDPEFDNIKLFLGDKDIIYYENVPARDARGIIRKNKKTGKDIIQSIKRRDKEREVALKILNTSNGETETIKIRKKGDQLINPPGYTVEVVQRPNGIRWNAHNTYYRVIEPQNRVVIRNAWPDIKTVNKKRVVENKAYVPFSKEIATLEAIEKGHNDLTNIVSEAKNRLRQNGVMSKAFPDRLVADVLPDEFYRRRAIMERTDLGEIIIDPKETVNMFFAILGTNGSNSFSSCNSAPACGMFQFTDKGKNGTYRTVVRTYPKANLIKDFKTGSLDHVNSAMAAMLLDDSNLGSLVKKYGAKIYTDQRLEEYLAASYNGAPRWVTKSLDATLSKNVSNWGKYLKSETEGFMVKLDLLKRIDI</sequence>
<proteinExistence type="predicted"/>
<protein>
    <recommendedName>
        <fullName evidence="3">Transglycosylase SLT domain-containing protein</fullName>
    </recommendedName>
</protein>
<reference evidence="1 2" key="1">
    <citation type="journal article" date="2016" name="Nat. Commun.">
        <title>Thousands of microbial genomes shed light on interconnected biogeochemical processes in an aquifer system.</title>
        <authorList>
            <person name="Anantharaman K."/>
            <person name="Brown C.T."/>
            <person name="Hug L.A."/>
            <person name="Sharon I."/>
            <person name="Castelle C.J."/>
            <person name="Probst A.J."/>
            <person name="Thomas B.C."/>
            <person name="Singh A."/>
            <person name="Wilkins M.J."/>
            <person name="Karaoz U."/>
            <person name="Brodie E.L."/>
            <person name="Williams K.H."/>
            <person name="Hubbard S.S."/>
            <person name="Banfield J.F."/>
        </authorList>
    </citation>
    <scope>NUCLEOTIDE SEQUENCE [LARGE SCALE GENOMIC DNA]</scope>
</reference>
<name>A0A1F8F6D9_9BACT</name>
<dbReference type="AlphaFoldDB" id="A0A1F8F6D9"/>
<evidence type="ECO:0000313" key="2">
    <source>
        <dbReference type="Proteomes" id="UP000177167"/>
    </source>
</evidence>
<dbReference type="EMBL" id="MGJP01000055">
    <property type="protein sequence ID" value="OGN08714.1"/>
    <property type="molecule type" value="Genomic_DNA"/>
</dbReference>
<gene>
    <name evidence="1" type="ORF">A3J46_06610</name>
</gene>